<feature type="compositionally biased region" description="Basic and acidic residues" evidence="1">
    <location>
        <begin position="64"/>
        <end position="81"/>
    </location>
</feature>
<accession>A0ABU7CY04</accession>
<evidence type="ECO:0000313" key="3">
    <source>
        <dbReference type="Proteomes" id="UP001352852"/>
    </source>
</evidence>
<name>A0ABU7CY04_9TELE</name>
<reference evidence="2 3" key="1">
    <citation type="submission" date="2021-06" db="EMBL/GenBank/DDBJ databases">
        <authorList>
            <person name="Palmer J.M."/>
        </authorList>
    </citation>
    <scope>NUCLEOTIDE SEQUENCE [LARGE SCALE GENOMIC DNA]</scope>
    <source>
        <strain evidence="2 3">CL_MEX2019</strain>
        <tissue evidence="2">Muscle</tissue>
    </source>
</reference>
<comment type="caution">
    <text evidence="2">The sequence shown here is derived from an EMBL/GenBank/DDBJ whole genome shotgun (WGS) entry which is preliminary data.</text>
</comment>
<evidence type="ECO:0000313" key="2">
    <source>
        <dbReference type="EMBL" id="MED6267807.1"/>
    </source>
</evidence>
<evidence type="ECO:0000256" key="1">
    <source>
        <dbReference type="SAM" id="MobiDB-lite"/>
    </source>
</evidence>
<protein>
    <submittedName>
        <fullName evidence="2">Uncharacterized protein</fullName>
    </submittedName>
</protein>
<gene>
    <name evidence="2" type="ORF">CHARACLAT_015786</name>
</gene>
<dbReference type="Proteomes" id="UP001352852">
    <property type="component" value="Unassembled WGS sequence"/>
</dbReference>
<keyword evidence="3" id="KW-1185">Reference proteome</keyword>
<sequence length="104" mass="11458">MPIASGASGRVDVGVDTSKRWAPNGVRVQPVVHQHGSYLLRYHELNKLEKKNISESMKGGKSLTDLKNDGVKEEMTKKNNSEDNISGKSSREKTSETSMLCVIL</sequence>
<feature type="region of interest" description="Disordered" evidence="1">
    <location>
        <begin position="56"/>
        <end position="104"/>
    </location>
</feature>
<organism evidence="2 3">
    <name type="scientific">Characodon lateralis</name>
    <dbReference type="NCBI Taxonomy" id="208331"/>
    <lineage>
        <taxon>Eukaryota</taxon>
        <taxon>Metazoa</taxon>
        <taxon>Chordata</taxon>
        <taxon>Craniata</taxon>
        <taxon>Vertebrata</taxon>
        <taxon>Euteleostomi</taxon>
        <taxon>Actinopterygii</taxon>
        <taxon>Neopterygii</taxon>
        <taxon>Teleostei</taxon>
        <taxon>Neoteleostei</taxon>
        <taxon>Acanthomorphata</taxon>
        <taxon>Ovalentaria</taxon>
        <taxon>Atherinomorphae</taxon>
        <taxon>Cyprinodontiformes</taxon>
        <taxon>Goodeidae</taxon>
        <taxon>Characodon</taxon>
    </lineage>
</organism>
<proteinExistence type="predicted"/>
<dbReference type="EMBL" id="JAHUTJ010009438">
    <property type="protein sequence ID" value="MED6267807.1"/>
    <property type="molecule type" value="Genomic_DNA"/>
</dbReference>